<feature type="transmembrane region" description="Helical" evidence="5">
    <location>
        <begin position="12"/>
        <end position="35"/>
    </location>
</feature>
<feature type="transmembrane region" description="Helical" evidence="5">
    <location>
        <begin position="221"/>
        <end position="242"/>
    </location>
</feature>
<sequence>MRITKATRWRVFAGVWIQSLFTSATAFFSLFALPLTGQFGWSDSDFSMAYTIYMFVYCAVGFIGGLLAEKLQPRVAIYIGLAFFAAGWFLTGFASSIPQLYLFYGVLAGAGAGTIYPACLPTALKWFPDKAGSISGLVQAGASCGPFIMSPVAQWLIDTYGAQSACKILAVIFLIGVGAVAWMIVPCPEGWLPEGWKPSAEQAKTLNTRNYNIPQMVKTPVFWVMLVMFIFANAAGTMMVSATSPIAQRQIGQSAMTAAMCVSIMTLANMCGRIGFGFIYDRLKGWNSLILVLFLNGLSMMMLTVANSLPYFIACICLVGFSFGGLLVVFAPIVKNVFGSRFYNRNYGLIFIGYGIGAFVGPKISAGFYDQTGSYVAGYVGSAILAVAAIALVFAARKLVASMQERDAAQA</sequence>
<feature type="transmembrane region" description="Helical" evidence="5">
    <location>
        <begin position="288"/>
        <end position="305"/>
    </location>
</feature>
<evidence type="ECO:0000256" key="4">
    <source>
        <dbReference type="ARBA" id="ARBA00023136"/>
    </source>
</evidence>
<feature type="domain" description="Major facilitator superfamily (MFS) profile" evidence="6">
    <location>
        <begin position="1"/>
        <end position="400"/>
    </location>
</feature>
<dbReference type="PANTHER" id="PTHR11360">
    <property type="entry name" value="MONOCARBOXYLATE TRANSPORTER"/>
    <property type="match status" value="1"/>
</dbReference>
<gene>
    <name evidence="7" type="ORF">D2E24_0170</name>
</gene>
<feature type="transmembrane region" description="Helical" evidence="5">
    <location>
        <begin position="311"/>
        <end position="334"/>
    </location>
</feature>
<dbReference type="Pfam" id="PF07690">
    <property type="entry name" value="MFS_1"/>
    <property type="match status" value="1"/>
</dbReference>
<dbReference type="InterPro" id="IPR020846">
    <property type="entry name" value="MFS_dom"/>
</dbReference>
<evidence type="ECO:0000256" key="2">
    <source>
        <dbReference type="ARBA" id="ARBA00022692"/>
    </source>
</evidence>
<dbReference type="SUPFAM" id="SSF103473">
    <property type="entry name" value="MFS general substrate transporter"/>
    <property type="match status" value="1"/>
</dbReference>
<dbReference type="InterPro" id="IPR036259">
    <property type="entry name" value="MFS_trans_sf"/>
</dbReference>
<dbReference type="Proteomes" id="UP000287470">
    <property type="component" value="Unassembled WGS sequence"/>
</dbReference>
<feature type="transmembrane region" description="Helical" evidence="5">
    <location>
        <begin position="254"/>
        <end position="276"/>
    </location>
</feature>
<feature type="transmembrane region" description="Helical" evidence="5">
    <location>
        <begin position="136"/>
        <end position="156"/>
    </location>
</feature>
<evidence type="ECO:0000259" key="6">
    <source>
        <dbReference type="PROSITE" id="PS50850"/>
    </source>
</evidence>
<evidence type="ECO:0000313" key="7">
    <source>
        <dbReference type="EMBL" id="RSX58874.1"/>
    </source>
</evidence>
<evidence type="ECO:0000256" key="3">
    <source>
        <dbReference type="ARBA" id="ARBA00022989"/>
    </source>
</evidence>
<organism evidence="7 8">
    <name type="scientific">Bifidobacterium samirii</name>
    <dbReference type="NCBI Taxonomy" id="2306974"/>
    <lineage>
        <taxon>Bacteria</taxon>
        <taxon>Bacillati</taxon>
        <taxon>Actinomycetota</taxon>
        <taxon>Actinomycetes</taxon>
        <taxon>Bifidobacteriales</taxon>
        <taxon>Bifidobacteriaceae</taxon>
        <taxon>Bifidobacterium</taxon>
    </lineage>
</organism>
<name>A0A430FX49_9BIFI</name>
<keyword evidence="4 5" id="KW-0472">Membrane</keyword>
<dbReference type="GO" id="GO:0005886">
    <property type="term" value="C:plasma membrane"/>
    <property type="evidence" value="ECO:0007669"/>
    <property type="project" value="UniProtKB-SubCell"/>
</dbReference>
<feature type="transmembrane region" description="Helical" evidence="5">
    <location>
        <begin position="75"/>
        <end position="95"/>
    </location>
</feature>
<dbReference type="InterPro" id="IPR050327">
    <property type="entry name" value="Proton-linked_MCT"/>
</dbReference>
<feature type="transmembrane region" description="Helical" evidence="5">
    <location>
        <begin position="47"/>
        <end position="68"/>
    </location>
</feature>
<proteinExistence type="predicted"/>
<feature type="transmembrane region" description="Helical" evidence="5">
    <location>
        <begin position="376"/>
        <end position="396"/>
    </location>
</feature>
<dbReference type="PROSITE" id="PS50850">
    <property type="entry name" value="MFS"/>
    <property type="match status" value="1"/>
</dbReference>
<dbReference type="GO" id="GO:0022857">
    <property type="term" value="F:transmembrane transporter activity"/>
    <property type="evidence" value="ECO:0007669"/>
    <property type="project" value="InterPro"/>
</dbReference>
<keyword evidence="3 5" id="KW-1133">Transmembrane helix</keyword>
<dbReference type="OrthoDB" id="9793415at2"/>
<dbReference type="RefSeq" id="WP_125967435.1">
    <property type="nucleotide sequence ID" value="NZ_QXGK01000001.1"/>
</dbReference>
<keyword evidence="2 5" id="KW-0812">Transmembrane</keyword>
<feature type="transmembrane region" description="Helical" evidence="5">
    <location>
        <begin position="346"/>
        <end position="364"/>
    </location>
</feature>
<evidence type="ECO:0000313" key="8">
    <source>
        <dbReference type="Proteomes" id="UP000287470"/>
    </source>
</evidence>
<feature type="transmembrane region" description="Helical" evidence="5">
    <location>
        <begin position="168"/>
        <end position="187"/>
    </location>
</feature>
<dbReference type="CDD" id="cd17353">
    <property type="entry name" value="MFS_OFA_like"/>
    <property type="match status" value="1"/>
</dbReference>
<accession>A0A430FX49</accession>
<dbReference type="InterPro" id="IPR011701">
    <property type="entry name" value="MFS"/>
</dbReference>
<comment type="caution">
    <text evidence="7">The sequence shown here is derived from an EMBL/GenBank/DDBJ whole genome shotgun (WGS) entry which is preliminary data.</text>
</comment>
<dbReference type="Gene3D" id="1.20.1250.20">
    <property type="entry name" value="MFS general substrate transporter like domains"/>
    <property type="match status" value="2"/>
</dbReference>
<dbReference type="AlphaFoldDB" id="A0A430FX49"/>
<feature type="transmembrane region" description="Helical" evidence="5">
    <location>
        <begin position="101"/>
        <end position="124"/>
    </location>
</feature>
<comment type="subcellular location">
    <subcellularLocation>
        <location evidence="1">Cell membrane</location>
        <topology evidence="1">Multi-pass membrane protein</topology>
    </subcellularLocation>
</comment>
<keyword evidence="8" id="KW-1185">Reference proteome</keyword>
<protein>
    <submittedName>
        <fullName evidence="7">Transporter major facilitator family protein</fullName>
    </submittedName>
</protein>
<evidence type="ECO:0000256" key="1">
    <source>
        <dbReference type="ARBA" id="ARBA00004651"/>
    </source>
</evidence>
<reference evidence="7 8" key="1">
    <citation type="submission" date="2018-09" db="EMBL/GenBank/DDBJ databases">
        <title>Characterization of the phylogenetic diversity of five novel species belonging to the genus Bifidobacterium.</title>
        <authorList>
            <person name="Lugli G.A."/>
            <person name="Duranti S."/>
            <person name="Milani C."/>
        </authorList>
    </citation>
    <scope>NUCLEOTIDE SEQUENCE [LARGE SCALE GENOMIC DNA]</scope>
    <source>
        <strain evidence="7 8">2033B</strain>
    </source>
</reference>
<dbReference type="EMBL" id="QXGK01000001">
    <property type="protein sequence ID" value="RSX58874.1"/>
    <property type="molecule type" value="Genomic_DNA"/>
</dbReference>
<evidence type="ECO:0000256" key="5">
    <source>
        <dbReference type="SAM" id="Phobius"/>
    </source>
</evidence>